<accession>A0A927MHK2</accession>
<name>A0A927MHK2_9BACL</name>
<dbReference type="Proteomes" id="UP000658225">
    <property type="component" value="Unassembled WGS sequence"/>
</dbReference>
<sequence>MIKILSIVLLEDDLFEKLVCKMENVFGIRLPYENKKGRFIAEGDTVTYKVILVDRVDDLSDLLCDEHHTLDIRIDMDESFNYEKYEEDVVTKLKNGEIRWKYGIWTKTKDDEEYRKIYP</sequence>
<dbReference type="EMBL" id="JADBEL010000004">
    <property type="protein sequence ID" value="MBE1553993.1"/>
    <property type="molecule type" value="Genomic_DNA"/>
</dbReference>
<keyword evidence="2" id="KW-1185">Reference proteome</keyword>
<comment type="caution">
    <text evidence="1">The sequence shown here is derived from an EMBL/GenBank/DDBJ whole genome shotgun (WGS) entry which is preliminary data.</text>
</comment>
<dbReference type="AlphaFoldDB" id="A0A927MHK2"/>
<reference evidence="1" key="1">
    <citation type="submission" date="2020-10" db="EMBL/GenBank/DDBJ databases">
        <title>Genomic Encyclopedia of Type Strains, Phase IV (KMG-IV): sequencing the most valuable type-strain genomes for metagenomic binning, comparative biology and taxonomic classification.</title>
        <authorList>
            <person name="Goeker M."/>
        </authorList>
    </citation>
    <scope>NUCLEOTIDE SEQUENCE</scope>
    <source>
        <strain evidence="1">DSM 13886</strain>
    </source>
</reference>
<dbReference type="RefSeq" id="WP_192597795.1">
    <property type="nucleotide sequence ID" value="NZ_JADBEL010000004.1"/>
</dbReference>
<protein>
    <submittedName>
        <fullName evidence="1">Uncharacterized protein</fullName>
    </submittedName>
</protein>
<organism evidence="1 2">
    <name type="scientific">Sporosarcina limicola</name>
    <dbReference type="NCBI Taxonomy" id="34101"/>
    <lineage>
        <taxon>Bacteria</taxon>
        <taxon>Bacillati</taxon>
        <taxon>Bacillota</taxon>
        <taxon>Bacilli</taxon>
        <taxon>Bacillales</taxon>
        <taxon>Caryophanaceae</taxon>
        <taxon>Sporosarcina</taxon>
    </lineage>
</organism>
<evidence type="ECO:0000313" key="1">
    <source>
        <dbReference type="EMBL" id="MBE1553993.1"/>
    </source>
</evidence>
<evidence type="ECO:0000313" key="2">
    <source>
        <dbReference type="Proteomes" id="UP000658225"/>
    </source>
</evidence>
<proteinExistence type="predicted"/>
<gene>
    <name evidence="1" type="ORF">H4683_001068</name>
</gene>